<dbReference type="GO" id="GO:0016829">
    <property type="term" value="F:lyase activity"/>
    <property type="evidence" value="ECO:0007669"/>
    <property type="project" value="UniProtKB-KW"/>
</dbReference>
<dbReference type="Gene3D" id="3.30.70.3460">
    <property type="match status" value="1"/>
</dbReference>
<dbReference type="Pfam" id="PF22451">
    <property type="entry name" value="NirdL-like_HTH"/>
    <property type="match status" value="1"/>
</dbReference>
<reference evidence="8 11" key="2">
    <citation type="journal article" date="2024" name="Int. J. Syst. Evol. Microbiol.">
        <title>Lacrimispora brassicae sp. nov. isolated from fermented cabbage, and proposal of Clostridium indicum Gundawar et al. 2019 and Clostridium methoxybenzovorans Mechichi et al. 1999 as heterotypic synonyms of Lacrimispora amygdalina (Parshina et al. 2003) Haas and Blanchard 2020 and Lacrimispora indolis (McClung and McCoy 1957) Haas and Blanchard 2020, respectively.</title>
        <authorList>
            <person name="Kobayashi H."/>
            <person name="Tanizawa Y."/>
            <person name="Sakamoto M."/>
            <person name="Ohkuma M."/>
            <person name="Tohno M."/>
        </authorList>
    </citation>
    <scope>NUCLEOTIDE SEQUENCE [LARGE SCALE GENOMIC DNA]</scope>
    <source>
        <strain evidence="8 11">DSM 12857</strain>
    </source>
</reference>
<keyword evidence="11" id="KW-1185">Reference proteome</keyword>
<keyword evidence="1" id="KW-0456">Lyase</keyword>
<dbReference type="EMBL" id="QOHO01000071">
    <property type="protein sequence ID" value="RFZ76981.1"/>
    <property type="molecule type" value="Genomic_DNA"/>
</dbReference>
<evidence type="ECO:0000256" key="2">
    <source>
        <dbReference type="ARBA" id="ARBA00023444"/>
    </source>
</evidence>
<dbReference type="PANTHER" id="PTHR43413">
    <property type="entry name" value="TRANSCRIPTIONAL REGULATOR, ASNC FAMILY"/>
    <property type="match status" value="1"/>
</dbReference>
<dbReference type="PANTHER" id="PTHR43413:SF1">
    <property type="entry name" value="SIROHEME DECARBOXYLASE NIRL SUBUNIT"/>
    <property type="match status" value="1"/>
</dbReference>
<proteinExistence type="inferred from homology"/>
<name>A0A3E2N7W9_9FIRM</name>
<sequence length="163" mass="19192">MDISQKKQVIQKLQDKLPLVPEPYKVIANEIGISEKELLDYIKELKNNKTLRRIGAVLNHRSVGFLANAMVVWYVPAERIKEVTDIMVSFPQVSHCYERELLNNWRYNIYTMIHSDSFDLCDNTIKKISQMTHIDNYEVLYSTKELKKSSMKYFLDEDNKNPC</sequence>
<reference evidence="9 10" key="1">
    <citation type="submission" date="2018-07" db="EMBL/GenBank/DDBJ databases">
        <title>New species, Clostridium PI-S10-A1B.</title>
        <authorList>
            <person name="Krishna G."/>
            <person name="Summeta K."/>
            <person name="Shikha S."/>
            <person name="Prabhu P.B."/>
            <person name="Suresh K."/>
        </authorList>
    </citation>
    <scope>NUCLEOTIDE SEQUENCE [LARGE SCALE GENOMIC DNA]</scope>
    <source>
        <strain evidence="9 10">PI-S10-A1B</strain>
    </source>
</reference>
<evidence type="ECO:0000256" key="1">
    <source>
        <dbReference type="ARBA" id="ARBA00023239"/>
    </source>
</evidence>
<comment type="similarity">
    <text evidence="3">Belongs to the Ahb/Nir family.</text>
</comment>
<evidence type="ECO:0000256" key="4">
    <source>
        <dbReference type="ARBA" id="ARBA00023471"/>
    </source>
</evidence>
<accession>A0A3E2N7W9</accession>
<evidence type="ECO:0000313" key="9">
    <source>
        <dbReference type="EMBL" id="RFZ76981.1"/>
    </source>
</evidence>
<dbReference type="EC" id="4.1.1.111" evidence="4"/>
<evidence type="ECO:0000313" key="8">
    <source>
        <dbReference type="EMBL" id="GLB29701.1"/>
    </source>
</evidence>
<evidence type="ECO:0000313" key="10">
    <source>
        <dbReference type="Proteomes" id="UP000260680"/>
    </source>
</evidence>
<comment type="caution">
    <text evidence="9">The sequence shown here is derived from an EMBL/GenBank/DDBJ whole genome shotgun (WGS) entry which is preliminary data.</text>
</comment>
<organism evidence="9 10">
    <name type="scientific">Lacrimispora amygdalina</name>
    <dbReference type="NCBI Taxonomy" id="253257"/>
    <lineage>
        <taxon>Bacteria</taxon>
        <taxon>Bacillati</taxon>
        <taxon>Bacillota</taxon>
        <taxon>Clostridia</taxon>
        <taxon>Lachnospirales</taxon>
        <taxon>Lachnospiraceae</taxon>
        <taxon>Lacrimispora</taxon>
    </lineage>
</organism>
<dbReference type="OrthoDB" id="9806536at2"/>
<comment type="pathway">
    <text evidence="2">Porphyrin-containing compound metabolism.</text>
</comment>
<gene>
    <name evidence="9" type="ORF">DS742_21140</name>
    <name evidence="8" type="ORF">LAD12857_16240</name>
</gene>
<feature type="domain" description="Siroheme decarboxylase NirL-like HTH" evidence="7">
    <location>
        <begin position="7"/>
        <end position="52"/>
    </location>
</feature>
<dbReference type="EMBL" id="BRPJ01000030">
    <property type="protein sequence ID" value="GLB29701.1"/>
    <property type="molecule type" value="Genomic_DNA"/>
</dbReference>
<dbReference type="RefSeq" id="WP_117418947.1">
    <property type="nucleotide sequence ID" value="NZ_BRPJ01000030.1"/>
</dbReference>
<dbReference type="InterPro" id="IPR050684">
    <property type="entry name" value="HTH-Siroheme_Decarb"/>
</dbReference>
<dbReference type="Proteomes" id="UP000260680">
    <property type="component" value="Unassembled WGS sequence"/>
</dbReference>
<dbReference type="Proteomes" id="UP001419084">
    <property type="component" value="Unassembled WGS sequence"/>
</dbReference>
<dbReference type="InterPro" id="IPR053953">
    <property type="entry name" value="NirdL-like_HTH"/>
</dbReference>
<dbReference type="AlphaFoldDB" id="A0A3E2N7W9"/>
<evidence type="ECO:0000256" key="5">
    <source>
        <dbReference type="ARBA" id="ARBA00048470"/>
    </source>
</evidence>
<evidence type="ECO:0000313" key="11">
    <source>
        <dbReference type="Proteomes" id="UP001419084"/>
    </source>
</evidence>
<evidence type="ECO:0000256" key="3">
    <source>
        <dbReference type="ARBA" id="ARBA00023457"/>
    </source>
</evidence>
<evidence type="ECO:0000259" key="6">
    <source>
        <dbReference type="Pfam" id="PF17805"/>
    </source>
</evidence>
<dbReference type="InterPro" id="IPR040523">
    <property type="entry name" value="AsnC_trans_reg2"/>
</dbReference>
<dbReference type="Pfam" id="PF17805">
    <property type="entry name" value="AsnC_trans_reg2"/>
    <property type="match status" value="1"/>
</dbReference>
<evidence type="ECO:0000259" key="7">
    <source>
        <dbReference type="Pfam" id="PF22451"/>
    </source>
</evidence>
<comment type="catalytic activity">
    <reaction evidence="5">
        <text>siroheme + 2 H(+) = 12,18-didecarboxysiroheme + 2 CO2</text>
        <dbReference type="Rhea" id="RHEA:19093"/>
        <dbReference type="ChEBI" id="CHEBI:15378"/>
        <dbReference type="ChEBI" id="CHEBI:16526"/>
        <dbReference type="ChEBI" id="CHEBI:60052"/>
        <dbReference type="ChEBI" id="CHEBI:140497"/>
        <dbReference type="EC" id="4.1.1.111"/>
    </reaction>
</comment>
<protein>
    <recommendedName>
        <fullName evidence="4">siroheme decarboxylase</fullName>
        <ecNumber evidence="4">4.1.1.111</ecNumber>
    </recommendedName>
</protein>
<feature type="domain" description="Siroheme decarboxylase AsnC-like ligand binding" evidence="6">
    <location>
        <begin position="63"/>
        <end position="147"/>
    </location>
</feature>